<dbReference type="GO" id="GO:0002098">
    <property type="term" value="P:tRNA wobble uridine modification"/>
    <property type="evidence" value="ECO:0007669"/>
    <property type="project" value="TreeGrafter"/>
</dbReference>
<dbReference type="AlphaFoldDB" id="A0AAD5VZ52"/>
<evidence type="ECO:0000259" key="2">
    <source>
        <dbReference type="Pfam" id="PF01926"/>
    </source>
</evidence>
<dbReference type="SUPFAM" id="SSF52540">
    <property type="entry name" value="P-loop containing nucleoside triphosphate hydrolases"/>
    <property type="match status" value="1"/>
</dbReference>
<dbReference type="Pfam" id="PF01926">
    <property type="entry name" value="MMR_HSR1"/>
    <property type="match status" value="1"/>
</dbReference>
<keyword evidence="1" id="KW-0175">Coiled coil</keyword>
<protein>
    <recommendedName>
        <fullName evidence="2">G domain-containing protein</fullName>
    </recommendedName>
</protein>
<evidence type="ECO:0000313" key="4">
    <source>
        <dbReference type="Proteomes" id="UP001213000"/>
    </source>
</evidence>
<dbReference type="GO" id="GO:0005737">
    <property type="term" value="C:cytoplasm"/>
    <property type="evidence" value="ECO:0007669"/>
    <property type="project" value="TreeGrafter"/>
</dbReference>
<evidence type="ECO:0000313" key="3">
    <source>
        <dbReference type="EMBL" id="KAJ3570978.1"/>
    </source>
</evidence>
<dbReference type="EMBL" id="JANIEX010000208">
    <property type="protein sequence ID" value="KAJ3570978.1"/>
    <property type="molecule type" value="Genomic_DNA"/>
</dbReference>
<dbReference type="PANTHER" id="PTHR42714">
    <property type="entry name" value="TRNA MODIFICATION GTPASE GTPBP3"/>
    <property type="match status" value="1"/>
</dbReference>
<sequence length="342" mass="39007">MTESIQERANIVDIQDLRQDDIVIALMGPTGAGKSHFIDLLTGQEGQRSGDGLMSKTQGIEATRVQYGKYGDRIVLVDTPGFDDTMRKDEDILQMISDWLSATYEHKIMLSGLIYLHRIIDPRVAGSSFKNLDMFARLCGDRVMSRVIMVTTMWDCLVEKQRHLGDQREDELKGHFWKPLIENESQVARLEPADATQAWAIVEGLINVSRKREPALLQEEIVDLKRKLYETQAGQVVYKSLRDLLRVQMQRIEPLLNQQKGKEELIEDFSRLQQEFQRTFAELDELKAKEISFGSRLVLMFLKRGARAKAVLVPREGLPSPPKSKGIVRGVFGHIFPRSGRN</sequence>
<dbReference type="GO" id="GO:0030488">
    <property type="term" value="P:tRNA methylation"/>
    <property type="evidence" value="ECO:0007669"/>
    <property type="project" value="TreeGrafter"/>
</dbReference>
<dbReference type="GO" id="GO:0005525">
    <property type="term" value="F:GTP binding"/>
    <property type="evidence" value="ECO:0007669"/>
    <property type="project" value="InterPro"/>
</dbReference>
<name>A0AAD5VZ52_9AGAR</name>
<keyword evidence="4" id="KW-1185">Reference proteome</keyword>
<evidence type="ECO:0000256" key="1">
    <source>
        <dbReference type="SAM" id="Coils"/>
    </source>
</evidence>
<dbReference type="Proteomes" id="UP001213000">
    <property type="component" value="Unassembled WGS sequence"/>
</dbReference>
<organism evidence="3 4">
    <name type="scientific">Leucocoprinus birnbaumii</name>
    <dbReference type="NCBI Taxonomy" id="56174"/>
    <lineage>
        <taxon>Eukaryota</taxon>
        <taxon>Fungi</taxon>
        <taxon>Dikarya</taxon>
        <taxon>Basidiomycota</taxon>
        <taxon>Agaricomycotina</taxon>
        <taxon>Agaricomycetes</taxon>
        <taxon>Agaricomycetidae</taxon>
        <taxon>Agaricales</taxon>
        <taxon>Agaricineae</taxon>
        <taxon>Agaricaceae</taxon>
        <taxon>Leucocoprinus</taxon>
    </lineage>
</organism>
<dbReference type="Gene3D" id="3.40.50.300">
    <property type="entry name" value="P-loop containing nucleotide triphosphate hydrolases"/>
    <property type="match status" value="1"/>
</dbReference>
<reference evidence="3" key="1">
    <citation type="submission" date="2022-07" db="EMBL/GenBank/DDBJ databases">
        <title>Genome Sequence of Leucocoprinus birnbaumii.</title>
        <authorList>
            <person name="Buettner E."/>
        </authorList>
    </citation>
    <scope>NUCLEOTIDE SEQUENCE</scope>
    <source>
        <strain evidence="3">VT141</strain>
    </source>
</reference>
<dbReference type="PANTHER" id="PTHR42714:SF2">
    <property type="entry name" value="TRNA MODIFICATION GTPASE GTPBP3, MITOCHONDRIAL"/>
    <property type="match status" value="1"/>
</dbReference>
<dbReference type="InterPro" id="IPR027417">
    <property type="entry name" value="P-loop_NTPase"/>
</dbReference>
<feature type="coiled-coil region" evidence="1">
    <location>
        <begin position="255"/>
        <end position="289"/>
    </location>
</feature>
<dbReference type="InterPro" id="IPR006073">
    <property type="entry name" value="GTP-bd"/>
</dbReference>
<comment type="caution">
    <text evidence="3">The sequence shown here is derived from an EMBL/GenBank/DDBJ whole genome shotgun (WGS) entry which is preliminary data.</text>
</comment>
<accession>A0AAD5VZ52</accession>
<proteinExistence type="predicted"/>
<feature type="domain" description="G" evidence="2">
    <location>
        <begin position="24"/>
        <end position="97"/>
    </location>
</feature>
<gene>
    <name evidence="3" type="ORF">NP233_g4052</name>
</gene>